<dbReference type="SUPFAM" id="SSF52518">
    <property type="entry name" value="Thiamin diphosphate-binding fold (THDP-binding)"/>
    <property type="match status" value="2"/>
</dbReference>
<sequence length="537" mass="55943">MAETVTGGAAVVDSLVAQGVRHVFGIPGTHNLEIYRYLPSSGIRHVVTRHEQGAGYAADGYARVTGGAGVLITTSGPGITNAITALATSYADSVPTLAISPGPPRGTVGKDIGWLHELKNQQGALDAVCDRSIRVENADELPEVIADIFAGFTSRRPRPVHLEVPVDVLEGEWVRRSVAGRTAVEEAGFAGPTAVGVAGFGEPTAVEVAAIEAAFAGARRPLLVAGGGARGAAAEIRALAANGVPVLTTVNGKGVVDESDPVALGASIRLPAAHRVIAEADLVVAVGTELGDSDLWGGVAQAAKVVRIDVDPEQLHKNLRADLAVVGDARRALQFTTQQFDTSHVSEWQKAIRADADRDAGPWAAIQDSLKAALPADTVIAGDSSQVTYYGTVHYWRFTTSNRLLYPTGYATLGYGLPAAIGAKVAQPERPVIGLFGDGAAMFTIQELVTATELRLPLPIIVVNNGGYAEIREQMVDRGITPQAVDLYQPDLPAMARAIGAYGVEADSIDVLGELAAAALTADRPTLIHLLLDGTAE</sequence>
<feature type="domain" description="Thiamine pyrophosphate enzyme central" evidence="5">
    <location>
        <begin position="211"/>
        <end position="334"/>
    </location>
</feature>
<keyword evidence="9" id="KW-1185">Reference proteome</keyword>
<proteinExistence type="inferred from homology"/>
<name>A0ABP4U0C3_9ACTN</name>
<dbReference type="InterPro" id="IPR012001">
    <property type="entry name" value="Thiamin_PyroP_enz_TPP-bd_dom"/>
</dbReference>
<dbReference type="InterPro" id="IPR012000">
    <property type="entry name" value="Thiamin_PyroP_enz_cen_dom"/>
</dbReference>
<dbReference type="PROSITE" id="PS00187">
    <property type="entry name" value="TPP_ENZYMES"/>
    <property type="match status" value="1"/>
</dbReference>
<dbReference type="CDD" id="cd07035">
    <property type="entry name" value="TPP_PYR_POX_like"/>
    <property type="match status" value="1"/>
</dbReference>
<dbReference type="InterPro" id="IPR011766">
    <property type="entry name" value="TPP_enzyme_TPP-bd"/>
</dbReference>
<comment type="similarity">
    <text evidence="2 4">Belongs to the TPP enzyme family.</text>
</comment>
<reference evidence="9" key="1">
    <citation type="journal article" date="2019" name="Int. J. Syst. Evol. Microbiol.">
        <title>The Global Catalogue of Microorganisms (GCM) 10K type strain sequencing project: providing services to taxonomists for standard genome sequencing and annotation.</title>
        <authorList>
            <consortium name="The Broad Institute Genomics Platform"/>
            <consortium name="The Broad Institute Genome Sequencing Center for Infectious Disease"/>
            <person name="Wu L."/>
            <person name="Ma J."/>
        </authorList>
    </citation>
    <scope>NUCLEOTIDE SEQUENCE [LARGE SCALE GENOMIC DNA]</scope>
    <source>
        <strain evidence="9">JCM 14307</strain>
    </source>
</reference>
<dbReference type="PANTHER" id="PTHR18968:SF13">
    <property type="entry name" value="ACETOLACTATE SYNTHASE CATALYTIC SUBUNIT, MITOCHONDRIAL"/>
    <property type="match status" value="1"/>
</dbReference>
<feature type="domain" description="Thiamine pyrophosphate enzyme TPP-binding" evidence="6">
    <location>
        <begin position="393"/>
        <end position="529"/>
    </location>
</feature>
<evidence type="ECO:0000259" key="7">
    <source>
        <dbReference type="Pfam" id="PF02776"/>
    </source>
</evidence>
<evidence type="ECO:0000259" key="5">
    <source>
        <dbReference type="Pfam" id="PF00205"/>
    </source>
</evidence>
<dbReference type="InterPro" id="IPR029061">
    <property type="entry name" value="THDP-binding"/>
</dbReference>
<dbReference type="Pfam" id="PF02776">
    <property type="entry name" value="TPP_enzyme_N"/>
    <property type="match status" value="1"/>
</dbReference>
<gene>
    <name evidence="8" type="ORF">GCM10009745_46280</name>
</gene>
<dbReference type="CDD" id="cd00568">
    <property type="entry name" value="TPP_enzymes"/>
    <property type="match status" value="1"/>
</dbReference>
<dbReference type="EMBL" id="BAAANF010000016">
    <property type="protein sequence ID" value="GAA1695276.1"/>
    <property type="molecule type" value="Genomic_DNA"/>
</dbReference>
<evidence type="ECO:0000256" key="3">
    <source>
        <dbReference type="ARBA" id="ARBA00023052"/>
    </source>
</evidence>
<dbReference type="InterPro" id="IPR000399">
    <property type="entry name" value="TPP-bd_CS"/>
</dbReference>
<protein>
    <submittedName>
        <fullName evidence="8">5-guanidino-2-oxopentanoate decarboxylase</fullName>
    </submittedName>
</protein>
<dbReference type="Gene3D" id="3.40.50.1220">
    <property type="entry name" value="TPP-binding domain"/>
    <property type="match status" value="1"/>
</dbReference>
<evidence type="ECO:0000256" key="1">
    <source>
        <dbReference type="ARBA" id="ARBA00001964"/>
    </source>
</evidence>
<feature type="domain" description="Thiamine pyrophosphate enzyme N-terminal TPP-binding" evidence="7">
    <location>
        <begin position="6"/>
        <end position="120"/>
    </location>
</feature>
<evidence type="ECO:0000256" key="4">
    <source>
        <dbReference type="RuleBase" id="RU362132"/>
    </source>
</evidence>
<evidence type="ECO:0000313" key="8">
    <source>
        <dbReference type="EMBL" id="GAA1695276.1"/>
    </source>
</evidence>
<dbReference type="Proteomes" id="UP001500280">
    <property type="component" value="Unassembled WGS sequence"/>
</dbReference>
<dbReference type="PANTHER" id="PTHR18968">
    <property type="entry name" value="THIAMINE PYROPHOSPHATE ENZYMES"/>
    <property type="match status" value="1"/>
</dbReference>
<dbReference type="Pfam" id="PF02775">
    <property type="entry name" value="TPP_enzyme_C"/>
    <property type="match status" value="1"/>
</dbReference>
<evidence type="ECO:0000259" key="6">
    <source>
        <dbReference type="Pfam" id="PF02775"/>
    </source>
</evidence>
<dbReference type="InterPro" id="IPR029035">
    <property type="entry name" value="DHS-like_NAD/FAD-binding_dom"/>
</dbReference>
<comment type="caution">
    <text evidence="8">The sequence shown here is derived from an EMBL/GenBank/DDBJ whole genome shotgun (WGS) entry which is preliminary data.</text>
</comment>
<comment type="cofactor">
    <cofactor evidence="1">
        <name>thiamine diphosphate</name>
        <dbReference type="ChEBI" id="CHEBI:58937"/>
    </cofactor>
</comment>
<evidence type="ECO:0000256" key="2">
    <source>
        <dbReference type="ARBA" id="ARBA00007812"/>
    </source>
</evidence>
<organism evidence="8 9">
    <name type="scientific">Kribbella yunnanensis</name>
    <dbReference type="NCBI Taxonomy" id="190194"/>
    <lineage>
        <taxon>Bacteria</taxon>
        <taxon>Bacillati</taxon>
        <taxon>Actinomycetota</taxon>
        <taxon>Actinomycetes</taxon>
        <taxon>Propionibacteriales</taxon>
        <taxon>Kribbellaceae</taxon>
        <taxon>Kribbella</taxon>
    </lineage>
</organism>
<dbReference type="SUPFAM" id="SSF52467">
    <property type="entry name" value="DHS-like NAD/FAD-binding domain"/>
    <property type="match status" value="1"/>
</dbReference>
<keyword evidence="3 4" id="KW-0786">Thiamine pyrophosphate</keyword>
<dbReference type="Gene3D" id="3.40.50.970">
    <property type="match status" value="2"/>
</dbReference>
<dbReference type="Pfam" id="PF00205">
    <property type="entry name" value="TPP_enzyme_M"/>
    <property type="match status" value="1"/>
</dbReference>
<dbReference type="RefSeq" id="WP_344155570.1">
    <property type="nucleotide sequence ID" value="NZ_BAAANF010000016.1"/>
</dbReference>
<evidence type="ECO:0000313" key="9">
    <source>
        <dbReference type="Proteomes" id="UP001500280"/>
    </source>
</evidence>
<dbReference type="InterPro" id="IPR045229">
    <property type="entry name" value="TPP_enz"/>
</dbReference>
<accession>A0ABP4U0C3</accession>